<proteinExistence type="predicted"/>
<reference evidence="1 2" key="1">
    <citation type="submission" date="2020-10" db="EMBL/GenBank/DDBJ databases">
        <title>Genomic Encyclopedia of Type Strains, Phase IV (KMG-IV): sequencing the most valuable type-strain genomes for metagenomic binning, comparative biology and taxonomic classification.</title>
        <authorList>
            <person name="Goeker M."/>
        </authorList>
    </citation>
    <scope>NUCLEOTIDE SEQUENCE [LARGE SCALE GENOMIC DNA]</scope>
    <source>
        <strain evidence="1 2">DSM 4194</strain>
    </source>
</reference>
<accession>A0ABR9H6Q7</accession>
<keyword evidence="2" id="KW-1185">Reference proteome</keyword>
<dbReference type="Proteomes" id="UP000639010">
    <property type="component" value="Unassembled WGS sequence"/>
</dbReference>
<sequence>MVAKGWRILHLPTEVGGNGYGLSRGERAHGLRSDVLVAFGSSFGFPADRTLYTGPSANRLVYWGRRLNLVREFLGLRDAYDVYHFNFATTLLDPHGTGNLADLPFYGRDSLKVFTFNGCDARQKYPTMRRCDYSACHQEDCYGGVCNDGKRDAHRARRIRKVDRYADLIFALNPDLFWTLPERTEFLPYTISTWDRLAERTPAASGPLHVVHAPSNRACKGSGAVIGVMERLARESGGRIRFTLVENISNDEALRIYARADLLIDQLYVGWYGAIAVEAMKMGVPVLSFIRDEDLRFIPTGMARDCRELFSPVTVDTLEPVLRTIFDTPGELRRTAGKALDYVHAWHDPAKVARTVLDRYEAAFAAKSGRQPYRSEGV</sequence>
<evidence type="ECO:0000313" key="2">
    <source>
        <dbReference type="Proteomes" id="UP000639010"/>
    </source>
</evidence>
<dbReference type="SUPFAM" id="SSF53756">
    <property type="entry name" value="UDP-Glycosyltransferase/glycogen phosphorylase"/>
    <property type="match status" value="1"/>
</dbReference>
<name>A0ABR9H6Q7_9BACT</name>
<protein>
    <submittedName>
        <fullName evidence="1">Uncharacterized protein</fullName>
    </submittedName>
</protein>
<dbReference type="RefSeq" id="WP_192624396.1">
    <property type="nucleotide sequence ID" value="NZ_JADBGG010000026.1"/>
</dbReference>
<evidence type="ECO:0000313" key="1">
    <source>
        <dbReference type="EMBL" id="MBE1426396.1"/>
    </source>
</evidence>
<comment type="caution">
    <text evidence="1">The sequence shown here is derived from an EMBL/GenBank/DDBJ whole genome shotgun (WGS) entry which is preliminary data.</text>
</comment>
<organism evidence="1 2">
    <name type="scientific">Desulfomicrobium macestii</name>
    <dbReference type="NCBI Taxonomy" id="90731"/>
    <lineage>
        <taxon>Bacteria</taxon>
        <taxon>Pseudomonadati</taxon>
        <taxon>Thermodesulfobacteriota</taxon>
        <taxon>Desulfovibrionia</taxon>
        <taxon>Desulfovibrionales</taxon>
        <taxon>Desulfomicrobiaceae</taxon>
        <taxon>Desulfomicrobium</taxon>
    </lineage>
</organism>
<dbReference type="EMBL" id="JADBGG010000026">
    <property type="protein sequence ID" value="MBE1426396.1"/>
    <property type="molecule type" value="Genomic_DNA"/>
</dbReference>
<dbReference type="Gene3D" id="3.40.50.2000">
    <property type="entry name" value="Glycogen Phosphorylase B"/>
    <property type="match status" value="1"/>
</dbReference>
<gene>
    <name evidence="1" type="ORF">H4684_003061</name>
</gene>